<dbReference type="GO" id="GO:0052855">
    <property type="term" value="F:ADP-dependent NAD(P)H-hydrate dehydratase activity"/>
    <property type="evidence" value="ECO:0007669"/>
    <property type="project" value="UniProtKB-UniRule"/>
</dbReference>
<evidence type="ECO:0000256" key="12">
    <source>
        <dbReference type="HAMAP-Rule" id="MF_01965"/>
    </source>
</evidence>
<keyword evidence="17" id="KW-1185">Reference proteome</keyword>
<dbReference type="SUPFAM" id="SSF64153">
    <property type="entry name" value="YjeF N-terminal domain-like"/>
    <property type="match status" value="1"/>
</dbReference>
<evidence type="ECO:0000256" key="11">
    <source>
        <dbReference type="ARBA" id="ARBA00049209"/>
    </source>
</evidence>
<evidence type="ECO:0000256" key="7">
    <source>
        <dbReference type="ARBA" id="ARBA00023027"/>
    </source>
</evidence>
<reference evidence="16 17" key="1">
    <citation type="submission" date="2017-05" db="EMBL/GenBank/DDBJ databases">
        <title>Bifidobacterium vansinderenii sp. nov.</title>
        <authorList>
            <person name="Lugli G.A."/>
            <person name="Duranti S."/>
            <person name="Mangifesta M."/>
        </authorList>
    </citation>
    <scope>NUCLEOTIDE SEQUENCE [LARGE SCALE GENOMIC DNA]</scope>
    <source>
        <strain evidence="16 17">Tam10B</strain>
    </source>
</reference>
<comment type="cofactor">
    <cofactor evidence="12">
        <name>Mg(2+)</name>
        <dbReference type="ChEBI" id="CHEBI:18420"/>
    </cofactor>
</comment>
<dbReference type="InterPro" id="IPR036652">
    <property type="entry name" value="YjeF_N_dom_sf"/>
</dbReference>
<keyword evidence="16" id="KW-0418">Kinase</keyword>
<comment type="similarity">
    <text evidence="12">Belongs to the NnrD/CARKD family.</text>
</comment>
<comment type="cofactor">
    <cofactor evidence="1">
        <name>K(+)</name>
        <dbReference type="ChEBI" id="CHEBI:29103"/>
    </cofactor>
</comment>
<dbReference type="Gene3D" id="3.40.50.10260">
    <property type="entry name" value="YjeF N-terminal domain"/>
    <property type="match status" value="1"/>
</dbReference>
<dbReference type="InterPro" id="IPR029056">
    <property type="entry name" value="Ribokinase-like"/>
</dbReference>
<keyword evidence="5 12" id="KW-0067">ATP-binding</keyword>
<feature type="binding site" evidence="12">
    <location>
        <position position="507"/>
    </location>
    <ligand>
        <name>AMP</name>
        <dbReference type="ChEBI" id="CHEBI:456215"/>
    </ligand>
</feature>
<evidence type="ECO:0000313" key="16">
    <source>
        <dbReference type="EMBL" id="OXM99496.1"/>
    </source>
</evidence>
<feature type="binding site" evidence="12">
    <location>
        <position position="322"/>
    </location>
    <ligand>
        <name>(6S)-NADPHX</name>
        <dbReference type="ChEBI" id="CHEBI:64076"/>
    </ligand>
</feature>
<dbReference type="EC" id="4.2.1.136" evidence="12"/>
<comment type="function">
    <text evidence="9">Bifunctional enzyme that catalyzes the epimerization of the S- and R-forms of NAD(P)HX and the dehydration of the S-form of NAD(P)HX at the expense of ADP, which is converted to AMP. This allows the repair of both epimers of NAD(P)HX, a damaged form of NAD(P)H that is a result of enzymatic or heat-dependent hydration.</text>
</comment>
<comment type="similarity">
    <text evidence="3">In the C-terminal section; belongs to the NnrD/CARKD family.</text>
</comment>
<evidence type="ECO:0000256" key="10">
    <source>
        <dbReference type="ARBA" id="ARBA00048238"/>
    </source>
</evidence>
<evidence type="ECO:0000256" key="9">
    <source>
        <dbReference type="ARBA" id="ARBA00025153"/>
    </source>
</evidence>
<dbReference type="HAMAP" id="MF_01965">
    <property type="entry name" value="NADHX_dehydratase"/>
    <property type="match status" value="1"/>
</dbReference>
<dbReference type="AlphaFoldDB" id="A0A229VV54"/>
<evidence type="ECO:0000313" key="17">
    <source>
        <dbReference type="Proteomes" id="UP000215433"/>
    </source>
</evidence>
<comment type="function">
    <text evidence="12">Catalyzes the dehydration of the S-form of NAD(P)HX at the expense of ADP, which is converted to AMP. Together with NAD(P)HX epimerase, which catalyzes the epimerization of the S- and R-forms, the enzyme allows the repair of both epimers of NAD(P)HX, a damaged form of NAD(P)H that is a result of enzymatic or heat-dependent hydration.</text>
</comment>
<comment type="catalytic activity">
    <reaction evidence="11 12">
        <text>(6S)-NADPHX + ADP = AMP + phosphate + NADPH + H(+)</text>
        <dbReference type="Rhea" id="RHEA:32235"/>
        <dbReference type="ChEBI" id="CHEBI:15378"/>
        <dbReference type="ChEBI" id="CHEBI:43474"/>
        <dbReference type="ChEBI" id="CHEBI:57783"/>
        <dbReference type="ChEBI" id="CHEBI:64076"/>
        <dbReference type="ChEBI" id="CHEBI:456215"/>
        <dbReference type="ChEBI" id="CHEBI:456216"/>
        <dbReference type="EC" id="4.2.1.136"/>
    </reaction>
</comment>
<dbReference type="Gene3D" id="3.40.1190.20">
    <property type="match status" value="1"/>
</dbReference>
<dbReference type="Pfam" id="PF03853">
    <property type="entry name" value="YjeF_N"/>
    <property type="match status" value="1"/>
</dbReference>
<dbReference type="GO" id="GO:0110051">
    <property type="term" value="P:metabolite repair"/>
    <property type="evidence" value="ECO:0007669"/>
    <property type="project" value="TreeGrafter"/>
</dbReference>
<dbReference type="InterPro" id="IPR017953">
    <property type="entry name" value="Carbohydrate_kinase_pred_CS"/>
</dbReference>
<evidence type="ECO:0000259" key="15">
    <source>
        <dbReference type="PROSITE" id="PS51385"/>
    </source>
</evidence>
<dbReference type="CDD" id="cd01171">
    <property type="entry name" value="YXKO-related"/>
    <property type="match status" value="1"/>
</dbReference>
<dbReference type="Pfam" id="PF01256">
    <property type="entry name" value="Carb_kinase"/>
    <property type="match status" value="1"/>
</dbReference>
<dbReference type="PROSITE" id="PS01050">
    <property type="entry name" value="YJEF_C_2"/>
    <property type="match status" value="1"/>
</dbReference>
<dbReference type="Proteomes" id="UP000215433">
    <property type="component" value="Unassembled WGS sequence"/>
</dbReference>
<feature type="domain" description="YjeF C-terminal" evidence="14">
    <location>
        <begin position="287"/>
        <end position="610"/>
    </location>
</feature>
<evidence type="ECO:0000256" key="4">
    <source>
        <dbReference type="ARBA" id="ARBA00022741"/>
    </source>
</evidence>
<dbReference type="PANTHER" id="PTHR12592:SF0">
    <property type="entry name" value="ATP-DEPENDENT (S)-NAD(P)H-HYDRATE DEHYDRATASE"/>
    <property type="match status" value="1"/>
</dbReference>
<evidence type="ECO:0000256" key="5">
    <source>
        <dbReference type="ARBA" id="ARBA00022840"/>
    </source>
</evidence>
<dbReference type="EMBL" id="NEWD01000038">
    <property type="protein sequence ID" value="OXM99496.1"/>
    <property type="molecule type" value="Genomic_DNA"/>
</dbReference>
<dbReference type="GO" id="GO:0005524">
    <property type="term" value="F:ATP binding"/>
    <property type="evidence" value="ECO:0007669"/>
    <property type="project" value="UniProtKB-KW"/>
</dbReference>
<evidence type="ECO:0000259" key="14">
    <source>
        <dbReference type="PROSITE" id="PS51383"/>
    </source>
</evidence>
<gene>
    <name evidence="12" type="primary">nnrD</name>
    <name evidence="16" type="ORF">Tam10B_2243</name>
</gene>
<protein>
    <recommendedName>
        <fullName evidence="12">ADP-dependent (S)-NAD(P)H-hydrate dehydratase</fullName>
        <ecNumber evidence="12">4.2.1.136</ecNumber>
    </recommendedName>
    <alternativeName>
        <fullName evidence="12">ADP-dependent NAD(P)HX dehydratase</fullName>
    </alternativeName>
</protein>
<feature type="domain" description="YjeF N-terminal" evidence="15">
    <location>
        <begin position="40"/>
        <end position="280"/>
    </location>
</feature>
<evidence type="ECO:0000256" key="13">
    <source>
        <dbReference type="SAM" id="MobiDB-lite"/>
    </source>
</evidence>
<evidence type="ECO:0000256" key="6">
    <source>
        <dbReference type="ARBA" id="ARBA00022857"/>
    </source>
</evidence>
<comment type="caution">
    <text evidence="16">The sequence shown here is derived from an EMBL/GenBank/DDBJ whole genome shotgun (WGS) entry which is preliminary data.</text>
</comment>
<proteinExistence type="inferred from homology"/>
<dbReference type="GO" id="GO:0052856">
    <property type="term" value="F:NAD(P)HX epimerase activity"/>
    <property type="evidence" value="ECO:0007669"/>
    <property type="project" value="TreeGrafter"/>
</dbReference>
<dbReference type="PROSITE" id="PS51385">
    <property type="entry name" value="YJEF_N"/>
    <property type="match status" value="1"/>
</dbReference>
<dbReference type="GO" id="GO:0016301">
    <property type="term" value="F:kinase activity"/>
    <property type="evidence" value="ECO:0007669"/>
    <property type="project" value="UniProtKB-KW"/>
</dbReference>
<evidence type="ECO:0000256" key="3">
    <source>
        <dbReference type="ARBA" id="ARBA00009524"/>
    </source>
</evidence>
<comment type="similarity">
    <text evidence="2">In the N-terminal section; belongs to the NnrE/AIBP family.</text>
</comment>
<feature type="binding site" evidence="12">
    <location>
        <position position="508"/>
    </location>
    <ligand>
        <name>(6S)-NADPHX</name>
        <dbReference type="ChEBI" id="CHEBI:64076"/>
    </ligand>
</feature>
<feature type="binding site" evidence="12">
    <location>
        <position position="372"/>
    </location>
    <ligand>
        <name>(6S)-NADPHX</name>
        <dbReference type="ChEBI" id="CHEBI:64076"/>
    </ligand>
</feature>
<comment type="catalytic activity">
    <reaction evidence="10 12">
        <text>(6S)-NADHX + ADP = AMP + phosphate + NADH + H(+)</text>
        <dbReference type="Rhea" id="RHEA:32223"/>
        <dbReference type="ChEBI" id="CHEBI:15378"/>
        <dbReference type="ChEBI" id="CHEBI:43474"/>
        <dbReference type="ChEBI" id="CHEBI:57945"/>
        <dbReference type="ChEBI" id="CHEBI:64074"/>
        <dbReference type="ChEBI" id="CHEBI:456215"/>
        <dbReference type="ChEBI" id="CHEBI:456216"/>
        <dbReference type="EC" id="4.2.1.136"/>
    </reaction>
</comment>
<comment type="subunit">
    <text evidence="12">Homotetramer.</text>
</comment>
<keyword evidence="16" id="KW-0808">Transferase</keyword>
<dbReference type="PANTHER" id="PTHR12592">
    <property type="entry name" value="ATP-DEPENDENT (S)-NAD(P)H-HYDRATE DEHYDRATASE FAMILY MEMBER"/>
    <property type="match status" value="1"/>
</dbReference>
<keyword evidence="8 12" id="KW-0456">Lyase</keyword>
<keyword evidence="4 12" id="KW-0547">Nucleotide-binding</keyword>
<keyword evidence="6 12" id="KW-0521">NADP</keyword>
<name>A0A229VV54_9BIFI</name>
<sequence length="719" mass="74426">MVKDTMVPAGRLGTMMSMLFDDDAELEDEFKSAAFTSDDVRAMERPLLDDGVPLMRMAASATAMTARVMMARAHVSPDTARIVLLAGGGDNGGDGLFAAAELARDGVEVTVVAVGRSLHEEGFAALRAEGGEVIVLDPDADIPGFAGPEDEQEAADLFDDAIGVIETSHLVIDAMTGIGLNGALRGIPAHIAAEVGENGELPDTIALPHGRGGDEFPLVLAVDTPSGVGINDGTLPGPYIPADVTITFGALKPCDLLPPATYVCGRQVLVDFGFDTEPFAPAVEAVTRRTAAQAIRLPHVNDAKYSRGVVGLVTGSDEYPGAAVLSSEAAASANVGMIRYVGPVRAQDMVLRSVPEAVMGKGHVQSWVVGSGVPAGPDDGDMDPQRKRIAALLAHYAVDEEGSDEMPPIVVDAGALDLLPESCVPQVLITPHASELARLISERDEDVTADEVMAEPLVWATRAWELTGATVLLKGAVTVVVGDDGEGHVQTFVSGSAPAWLASAGAGDVLAGTLGALMAQNAATLEKLPDQTAIYAAVGAYIHGLAAAMASASTQSGLCEPVIYDGGNPIAFLHAMEPESVSDDAVTGTLGLPIRAGDVAAHLPLAFGDLVRLYDDEPDDDHGDDADSDDDGGADDPVAPSTVDDSDVDDSDDVRVYSSDGTPLTVGDDGVHDVADLAGVNFNGGPDDEIVLDADRDYTDEELDALADALLSRYADREE</sequence>
<evidence type="ECO:0000256" key="1">
    <source>
        <dbReference type="ARBA" id="ARBA00001958"/>
    </source>
</evidence>
<organism evidence="16 17">
    <name type="scientific">Bifidobacterium vansinderenii</name>
    <dbReference type="NCBI Taxonomy" id="1984871"/>
    <lineage>
        <taxon>Bacteria</taxon>
        <taxon>Bacillati</taxon>
        <taxon>Actinomycetota</taxon>
        <taxon>Actinomycetes</taxon>
        <taxon>Bifidobacteriales</taxon>
        <taxon>Bifidobacteriaceae</taxon>
        <taxon>Bifidobacterium</taxon>
    </lineage>
</organism>
<feature type="binding site" evidence="12">
    <location>
        <begin position="474"/>
        <end position="478"/>
    </location>
    <ligand>
        <name>AMP</name>
        <dbReference type="ChEBI" id="CHEBI:456215"/>
    </ligand>
</feature>
<dbReference type="InterPro" id="IPR004443">
    <property type="entry name" value="YjeF_N_dom"/>
</dbReference>
<feature type="region of interest" description="Disordered" evidence="13">
    <location>
        <begin position="614"/>
        <end position="671"/>
    </location>
</feature>
<keyword evidence="7 12" id="KW-0520">NAD</keyword>
<evidence type="ECO:0000256" key="8">
    <source>
        <dbReference type="ARBA" id="ARBA00023239"/>
    </source>
</evidence>
<dbReference type="PROSITE" id="PS51383">
    <property type="entry name" value="YJEF_C_3"/>
    <property type="match status" value="1"/>
</dbReference>
<feature type="binding site" evidence="12">
    <location>
        <position position="432"/>
    </location>
    <ligand>
        <name>(6S)-NADPHX</name>
        <dbReference type="ChEBI" id="CHEBI:64076"/>
    </ligand>
</feature>
<dbReference type="SUPFAM" id="SSF53613">
    <property type="entry name" value="Ribokinase-like"/>
    <property type="match status" value="1"/>
</dbReference>
<dbReference type="InterPro" id="IPR000631">
    <property type="entry name" value="CARKD"/>
</dbReference>
<accession>A0A229VV54</accession>
<evidence type="ECO:0000256" key="2">
    <source>
        <dbReference type="ARBA" id="ARBA00006001"/>
    </source>
</evidence>
<dbReference type="GO" id="GO:0046496">
    <property type="term" value="P:nicotinamide nucleotide metabolic process"/>
    <property type="evidence" value="ECO:0007669"/>
    <property type="project" value="UniProtKB-UniRule"/>
</dbReference>
<feature type="compositionally biased region" description="Acidic residues" evidence="13">
    <location>
        <begin position="616"/>
        <end position="634"/>
    </location>
</feature>